<dbReference type="InterPro" id="IPR027370">
    <property type="entry name" value="Znf-RING_euk"/>
</dbReference>
<dbReference type="STRING" id="231916.A0A409WPN8"/>
<feature type="region of interest" description="Disordered" evidence="5">
    <location>
        <begin position="177"/>
        <end position="266"/>
    </location>
</feature>
<evidence type="ECO:0000313" key="7">
    <source>
        <dbReference type="EMBL" id="PPQ80466.1"/>
    </source>
</evidence>
<dbReference type="GO" id="GO:0008270">
    <property type="term" value="F:zinc ion binding"/>
    <property type="evidence" value="ECO:0007669"/>
    <property type="project" value="UniProtKB-KW"/>
</dbReference>
<dbReference type="Pfam" id="PF13445">
    <property type="entry name" value="zf-RING_UBOX"/>
    <property type="match status" value="1"/>
</dbReference>
<dbReference type="EMBL" id="NHYE01004948">
    <property type="protein sequence ID" value="PPQ80466.1"/>
    <property type="molecule type" value="Genomic_DNA"/>
</dbReference>
<feature type="compositionally biased region" description="Acidic residues" evidence="5">
    <location>
        <begin position="179"/>
        <end position="189"/>
    </location>
</feature>
<feature type="domain" description="RING-type" evidence="6">
    <location>
        <begin position="44"/>
        <end position="105"/>
    </location>
</feature>
<keyword evidence="8" id="KW-1185">Reference proteome</keyword>
<sequence>MDPAAALAYELVQDALLTPQSRINLVLAALPVLHKPDVDLDEQCPICLVPFAAIFAEQEEAPDPQQGQDLPPLGGLTKLGCGHVFCRRDLTEWVRSLHGNCPTCRHTFLNIRFHTDSDDESSDGGEYIPTPEDLEDDDEDAFLDSFTEEDTDAEDFPVQGMDLDVDGIWAAAMSGTTDADTEMDNDNDAQDGSSEWGLTDGESESMSSSNGDLSMSAEEDEDDGIAAVPSVDDTVSVHEDEEDTNAAEEMERLVPHNAATDDQDPK</sequence>
<keyword evidence="2 4" id="KW-0863">Zinc-finger</keyword>
<feature type="region of interest" description="Disordered" evidence="5">
    <location>
        <begin position="115"/>
        <end position="138"/>
    </location>
</feature>
<evidence type="ECO:0000313" key="8">
    <source>
        <dbReference type="Proteomes" id="UP000284706"/>
    </source>
</evidence>
<feature type="compositionally biased region" description="Low complexity" evidence="5">
    <location>
        <begin position="204"/>
        <end position="216"/>
    </location>
</feature>
<organism evidence="7 8">
    <name type="scientific">Gymnopilus dilepis</name>
    <dbReference type="NCBI Taxonomy" id="231916"/>
    <lineage>
        <taxon>Eukaryota</taxon>
        <taxon>Fungi</taxon>
        <taxon>Dikarya</taxon>
        <taxon>Basidiomycota</taxon>
        <taxon>Agaricomycotina</taxon>
        <taxon>Agaricomycetes</taxon>
        <taxon>Agaricomycetidae</taxon>
        <taxon>Agaricales</taxon>
        <taxon>Agaricineae</taxon>
        <taxon>Hymenogastraceae</taxon>
        <taxon>Gymnopilus</taxon>
    </lineage>
</organism>
<evidence type="ECO:0000259" key="6">
    <source>
        <dbReference type="PROSITE" id="PS50089"/>
    </source>
</evidence>
<dbReference type="PROSITE" id="PS50089">
    <property type="entry name" value="ZF_RING_2"/>
    <property type="match status" value="1"/>
</dbReference>
<dbReference type="OrthoDB" id="8062037at2759"/>
<dbReference type="AlphaFoldDB" id="A0A409WPN8"/>
<dbReference type="InParanoid" id="A0A409WPN8"/>
<dbReference type="Proteomes" id="UP000284706">
    <property type="component" value="Unassembled WGS sequence"/>
</dbReference>
<gene>
    <name evidence="7" type="ORF">CVT26_003908</name>
</gene>
<keyword evidence="3" id="KW-0862">Zinc</keyword>
<feature type="compositionally biased region" description="Acidic residues" evidence="5">
    <location>
        <begin position="239"/>
        <end position="248"/>
    </location>
</feature>
<evidence type="ECO:0000256" key="3">
    <source>
        <dbReference type="ARBA" id="ARBA00022833"/>
    </source>
</evidence>
<evidence type="ECO:0000256" key="2">
    <source>
        <dbReference type="ARBA" id="ARBA00022771"/>
    </source>
</evidence>
<evidence type="ECO:0000256" key="1">
    <source>
        <dbReference type="ARBA" id="ARBA00022723"/>
    </source>
</evidence>
<dbReference type="InterPro" id="IPR013083">
    <property type="entry name" value="Znf_RING/FYVE/PHD"/>
</dbReference>
<reference evidence="7 8" key="1">
    <citation type="journal article" date="2018" name="Evol. Lett.">
        <title>Horizontal gene cluster transfer increased hallucinogenic mushroom diversity.</title>
        <authorList>
            <person name="Reynolds H.T."/>
            <person name="Vijayakumar V."/>
            <person name="Gluck-Thaler E."/>
            <person name="Korotkin H.B."/>
            <person name="Matheny P.B."/>
            <person name="Slot J.C."/>
        </authorList>
    </citation>
    <scope>NUCLEOTIDE SEQUENCE [LARGE SCALE GENOMIC DNA]</scope>
    <source>
        <strain evidence="7 8">SRW20</strain>
    </source>
</reference>
<accession>A0A409WPN8</accession>
<evidence type="ECO:0000256" key="5">
    <source>
        <dbReference type="SAM" id="MobiDB-lite"/>
    </source>
</evidence>
<dbReference type="SUPFAM" id="SSF57850">
    <property type="entry name" value="RING/U-box"/>
    <property type="match status" value="1"/>
</dbReference>
<protein>
    <recommendedName>
        <fullName evidence="6">RING-type domain-containing protein</fullName>
    </recommendedName>
</protein>
<comment type="caution">
    <text evidence="7">The sequence shown here is derived from an EMBL/GenBank/DDBJ whole genome shotgun (WGS) entry which is preliminary data.</text>
</comment>
<name>A0A409WPN8_9AGAR</name>
<proteinExistence type="predicted"/>
<dbReference type="Gene3D" id="3.30.40.10">
    <property type="entry name" value="Zinc/RING finger domain, C3HC4 (zinc finger)"/>
    <property type="match status" value="1"/>
</dbReference>
<dbReference type="InterPro" id="IPR001841">
    <property type="entry name" value="Znf_RING"/>
</dbReference>
<evidence type="ECO:0000256" key="4">
    <source>
        <dbReference type="PROSITE-ProRule" id="PRU00175"/>
    </source>
</evidence>
<keyword evidence="1" id="KW-0479">Metal-binding</keyword>